<accession>A0A552F6W9</accession>
<protein>
    <submittedName>
        <fullName evidence="1">Transcriptional regulator</fullName>
    </submittedName>
</protein>
<proteinExistence type="predicted"/>
<sequence>MSQVISTRLPDRTAERLKQLARQLGKTPSETSAILIEESLRESEFPYIEFRQSPLGRQPYLKNSSLALWEVMQIAQSYALDEQKTAAHFHRPCEWVRSALLYAEAYQSEVEKAIAQAQTLNETTLKRLLPQLETITVSPDSLWVSGE</sequence>
<comment type="caution">
    <text evidence="1">The sequence shown here is derived from an EMBL/GenBank/DDBJ whole genome shotgun (WGS) entry which is preliminary data.</text>
</comment>
<dbReference type="EMBL" id="SFBI01000018">
    <property type="protein sequence ID" value="TRU42456.1"/>
    <property type="molecule type" value="Genomic_DNA"/>
</dbReference>
<name>A0A552F6W9_MICAE</name>
<evidence type="ECO:0000313" key="1">
    <source>
        <dbReference type="EMBL" id="TRU42456.1"/>
    </source>
</evidence>
<dbReference type="Proteomes" id="UP000317708">
    <property type="component" value="Unassembled WGS sequence"/>
</dbReference>
<gene>
    <name evidence="1" type="ORF">EWV92_01665</name>
</gene>
<reference evidence="1 2" key="1">
    <citation type="submission" date="2019-01" db="EMBL/GenBank/DDBJ databases">
        <title>Coherence of Microcystis species and biogeography revealed through population genomics.</title>
        <authorList>
            <person name="Perez-Carrascal O.M."/>
            <person name="Terrat Y."/>
            <person name="Giani A."/>
            <person name="Fortin N."/>
            <person name="Tromas N."/>
            <person name="Shapiro B.J."/>
        </authorList>
    </citation>
    <scope>NUCLEOTIDE SEQUENCE [LARGE SCALE GENOMIC DNA]</scope>
    <source>
        <strain evidence="1">Ma_MB_S_20031200_S102</strain>
    </source>
</reference>
<organism evidence="1 2">
    <name type="scientific">Microcystis aeruginosa Ma_MB_S_20031200_S102</name>
    <dbReference type="NCBI Taxonomy" id="2486254"/>
    <lineage>
        <taxon>Bacteria</taxon>
        <taxon>Bacillati</taxon>
        <taxon>Cyanobacteriota</taxon>
        <taxon>Cyanophyceae</taxon>
        <taxon>Oscillatoriophycideae</taxon>
        <taxon>Chroococcales</taxon>
        <taxon>Microcystaceae</taxon>
        <taxon>Microcystis</taxon>
    </lineage>
</organism>
<evidence type="ECO:0000313" key="2">
    <source>
        <dbReference type="Proteomes" id="UP000317708"/>
    </source>
</evidence>
<dbReference type="AlphaFoldDB" id="A0A552F6W9"/>